<keyword evidence="3" id="KW-0808">Transferase</keyword>
<evidence type="ECO:0000313" key="11">
    <source>
        <dbReference type="EMBL" id="KAG5471375.1"/>
    </source>
</evidence>
<feature type="compositionally biased region" description="Basic and acidic residues" evidence="9">
    <location>
        <begin position="979"/>
        <end position="989"/>
    </location>
</feature>
<dbReference type="RefSeq" id="XP_067176349.1">
    <property type="nucleotide sequence ID" value="XM_067319070.1"/>
</dbReference>
<dbReference type="EC" id="2.7.11.1" evidence="1"/>
<dbReference type="Pfam" id="PF00069">
    <property type="entry name" value="Pkinase"/>
    <property type="match status" value="2"/>
</dbReference>
<feature type="compositionally biased region" description="Low complexity" evidence="9">
    <location>
        <begin position="343"/>
        <end position="353"/>
    </location>
</feature>
<feature type="region of interest" description="Disordered" evidence="9">
    <location>
        <begin position="48"/>
        <end position="71"/>
    </location>
</feature>
<evidence type="ECO:0000256" key="3">
    <source>
        <dbReference type="ARBA" id="ARBA00022679"/>
    </source>
</evidence>
<dbReference type="PROSITE" id="PS00108">
    <property type="entry name" value="PROTEIN_KINASE_ST"/>
    <property type="match status" value="1"/>
</dbReference>
<evidence type="ECO:0000256" key="7">
    <source>
        <dbReference type="ARBA" id="ARBA00047899"/>
    </source>
</evidence>
<evidence type="ECO:0000256" key="9">
    <source>
        <dbReference type="SAM" id="MobiDB-lite"/>
    </source>
</evidence>
<organism evidence="11 12">
    <name type="scientific">Leishmania martiniquensis</name>
    <dbReference type="NCBI Taxonomy" id="1580590"/>
    <lineage>
        <taxon>Eukaryota</taxon>
        <taxon>Discoba</taxon>
        <taxon>Euglenozoa</taxon>
        <taxon>Kinetoplastea</taxon>
        <taxon>Metakinetoplastina</taxon>
        <taxon>Trypanosomatida</taxon>
        <taxon>Trypanosomatidae</taxon>
        <taxon>Leishmaniinae</taxon>
        <taxon>Leishmania</taxon>
    </lineage>
</organism>
<keyword evidence="4" id="KW-0547">Nucleotide-binding</keyword>
<keyword evidence="2" id="KW-0723">Serine/threonine-protein kinase</keyword>
<keyword evidence="6" id="KW-0067">ATP-binding</keyword>
<evidence type="ECO:0000256" key="6">
    <source>
        <dbReference type="ARBA" id="ARBA00022840"/>
    </source>
</evidence>
<feature type="region of interest" description="Disordered" evidence="9">
    <location>
        <begin position="1428"/>
        <end position="1466"/>
    </location>
</feature>
<feature type="domain" description="Protein kinase" evidence="10">
    <location>
        <begin position="1195"/>
        <end position="1673"/>
    </location>
</feature>
<feature type="compositionally biased region" description="Low complexity" evidence="9">
    <location>
        <begin position="832"/>
        <end position="841"/>
    </location>
</feature>
<evidence type="ECO:0000259" key="10">
    <source>
        <dbReference type="PROSITE" id="PS50011"/>
    </source>
</evidence>
<dbReference type="InterPro" id="IPR050236">
    <property type="entry name" value="Ser_Thr_kinase_AGC"/>
</dbReference>
<evidence type="ECO:0000256" key="8">
    <source>
        <dbReference type="ARBA" id="ARBA00048679"/>
    </source>
</evidence>
<feature type="region of interest" description="Disordered" evidence="9">
    <location>
        <begin position="650"/>
        <end position="700"/>
    </location>
</feature>
<comment type="catalytic activity">
    <reaction evidence="7">
        <text>L-threonyl-[protein] + ATP = O-phospho-L-threonyl-[protein] + ADP + H(+)</text>
        <dbReference type="Rhea" id="RHEA:46608"/>
        <dbReference type="Rhea" id="RHEA-COMP:11060"/>
        <dbReference type="Rhea" id="RHEA-COMP:11605"/>
        <dbReference type="ChEBI" id="CHEBI:15378"/>
        <dbReference type="ChEBI" id="CHEBI:30013"/>
        <dbReference type="ChEBI" id="CHEBI:30616"/>
        <dbReference type="ChEBI" id="CHEBI:61977"/>
        <dbReference type="ChEBI" id="CHEBI:456216"/>
        <dbReference type="EC" id="2.7.11.1"/>
    </reaction>
</comment>
<dbReference type="SMART" id="SM00220">
    <property type="entry name" value="S_TKc"/>
    <property type="match status" value="1"/>
</dbReference>
<dbReference type="SUPFAM" id="SSF56112">
    <property type="entry name" value="Protein kinase-like (PK-like)"/>
    <property type="match status" value="2"/>
</dbReference>
<feature type="compositionally biased region" description="Basic and acidic residues" evidence="9">
    <location>
        <begin position="1048"/>
        <end position="1058"/>
    </location>
</feature>
<feature type="region of interest" description="Disordered" evidence="9">
    <location>
        <begin position="822"/>
        <end position="841"/>
    </location>
</feature>
<evidence type="ECO:0000256" key="5">
    <source>
        <dbReference type="ARBA" id="ARBA00022777"/>
    </source>
</evidence>
<feature type="region of interest" description="Disordered" evidence="9">
    <location>
        <begin position="1352"/>
        <end position="1392"/>
    </location>
</feature>
<dbReference type="GO" id="GO:0035556">
    <property type="term" value="P:intracellular signal transduction"/>
    <property type="evidence" value="ECO:0007669"/>
    <property type="project" value="TreeGrafter"/>
</dbReference>
<feature type="region of interest" description="Disordered" evidence="9">
    <location>
        <begin position="1033"/>
        <end position="1105"/>
    </location>
</feature>
<name>A0A836GT47_9TRYP</name>
<dbReference type="InterPro" id="IPR000719">
    <property type="entry name" value="Prot_kinase_dom"/>
</dbReference>
<evidence type="ECO:0000313" key="12">
    <source>
        <dbReference type="Proteomes" id="UP000673552"/>
    </source>
</evidence>
<accession>A0A836GT47</accession>
<comment type="caution">
    <text evidence="11">The sequence shown here is derived from an EMBL/GenBank/DDBJ whole genome shotgun (WGS) entry which is preliminary data.</text>
</comment>
<feature type="compositionally biased region" description="Low complexity" evidence="9">
    <location>
        <begin position="61"/>
        <end position="70"/>
    </location>
</feature>
<reference evidence="12" key="2">
    <citation type="journal article" date="2021" name="Sci. Data">
        <title>Chromosome-scale genome sequencing, assembly and annotation of six genomes from subfamily Leishmaniinae.</title>
        <authorList>
            <person name="Almutairi H."/>
            <person name="Urbaniak M.D."/>
            <person name="Bates M.D."/>
            <person name="Jariyapan N."/>
            <person name="Kwakye-Nuako G."/>
            <person name="Thomaz Soccol V."/>
            <person name="Al-Salem W.S."/>
            <person name="Dillon R.J."/>
            <person name="Bates P.A."/>
            <person name="Gatherer D."/>
        </authorList>
    </citation>
    <scope>NUCLEOTIDE SEQUENCE [LARGE SCALE GENOMIC DNA]</scope>
</reference>
<dbReference type="KEGG" id="lmat:92511582"/>
<feature type="region of interest" description="Disordered" evidence="9">
    <location>
        <begin position="2191"/>
        <end position="2215"/>
    </location>
</feature>
<comment type="catalytic activity">
    <reaction evidence="8">
        <text>L-seryl-[protein] + ATP = O-phospho-L-seryl-[protein] + ADP + H(+)</text>
        <dbReference type="Rhea" id="RHEA:17989"/>
        <dbReference type="Rhea" id="RHEA-COMP:9863"/>
        <dbReference type="Rhea" id="RHEA-COMP:11604"/>
        <dbReference type="ChEBI" id="CHEBI:15378"/>
        <dbReference type="ChEBI" id="CHEBI:29999"/>
        <dbReference type="ChEBI" id="CHEBI:30616"/>
        <dbReference type="ChEBI" id="CHEBI:83421"/>
        <dbReference type="ChEBI" id="CHEBI:456216"/>
        <dbReference type="EC" id="2.7.11.1"/>
    </reaction>
</comment>
<dbReference type="PROSITE" id="PS50011">
    <property type="entry name" value="PROTEIN_KINASE_DOM"/>
    <property type="match status" value="1"/>
</dbReference>
<feature type="compositionally biased region" description="Polar residues" evidence="9">
    <location>
        <begin position="2203"/>
        <end position="2212"/>
    </location>
</feature>
<dbReference type="EMBL" id="JAFEUZ010000031">
    <property type="protein sequence ID" value="KAG5471375.1"/>
    <property type="molecule type" value="Genomic_DNA"/>
</dbReference>
<dbReference type="InterPro" id="IPR008271">
    <property type="entry name" value="Ser/Thr_kinase_AS"/>
</dbReference>
<dbReference type="InterPro" id="IPR011009">
    <property type="entry name" value="Kinase-like_dom_sf"/>
</dbReference>
<proteinExistence type="predicted"/>
<feature type="region of interest" description="Disordered" evidence="9">
    <location>
        <begin position="2025"/>
        <end position="2105"/>
    </location>
</feature>
<dbReference type="Gene3D" id="1.10.510.10">
    <property type="entry name" value="Transferase(Phosphotransferase) domain 1"/>
    <property type="match status" value="2"/>
</dbReference>
<dbReference type="PANTHER" id="PTHR24356">
    <property type="entry name" value="SERINE/THREONINE-PROTEIN KINASE"/>
    <property type="match status" value="1"/>
</dbReference>
<dbReference type="PANTHER" id="PTHR24356:SF163">
    <property type="entry name" value="3-PHOSPHOINOSITIDE-DEPENDENT PROTEIN KINASE 1-RELATED"/>
    <property type="match status" value="1"/>
</dbReference>
<dbReference type="GO" id="GO:0005524">
    <property type="term" value="F:ATP binding"/>
    <property type="evidence" value="ECO:0007669"/>
    <property type="project" value="UniProtKB-KW"/>
</dbReference>
<gene>
    <name evidence="11" type="ORF">LSCM1_01459</name>
</gene>
<feature type="region of interest" description="Disordered" evidence="9">
    <location>
        <begin position="952"/>
        <end position="1011"/>
    </location>
</feature>
<evidence type="ECO:0000256" key="1">
    <source>
        <dbReference type="ARBA" id="ARBA00012513"/>
    </source>
</evidence>
<feature type="compositionally biased region" description="Low complexity" evidence="9">
    <location>
        <begin position="2075"/>
        <end position="2093"/>
    </location>
</feature>
<protein>
    <recommendedName>
        <fullName evidence="1">non-specific serine/threonine protein kinase</fullName>
        <ecNumber evidence="1">2.7.11.1</ecNumber>
    </recommendedName>
</protein>
<feature type="region of interest" description="Disordered" evidence="9">
    <location>
        <begin position="1793"/>
        <end position="1825"/>
    </location>
</feature>
<feature type="compositionally biased region" description="Polar residues" evidence="9">
    <location>
        <begin position="657"/>
        <end position="683"/>
    </location>
</feature>
<dbReference type="Proteomes" id="UP000673552">
    <property type="component" value="Unassembled WGS sequence"/>
</dbReference>
<feature type="compositionally biased region" description="Polar residues" evidence="9">
    <location>
        <begin position="2030"/>
        <end position="2044"/>
    </location>
</feature>
<feature type="region of interest" description="Disordered" evidence="9">
    <location>
        <begin position="334"/>
        <end position="353"/>
    </location>
</feature>
<sequence length="2276" mass="237072">MLPGCAGQATPSSPVSRPEAYATVFSCGSDAGYAEPVSAHASIAASANLTPKPSPHRVARSSGHSGSLKLGHGGPYADGAHLCEEALSTTPVQGAVIIEKDELSLVYARRVCRSDAQLGAVEPVPAWPPASPDPIEVEPLLALRSPLESPYASELPSAAPLPLSATRRSPPQPPTADAASAPTTSDGPSQLTMTSMASLSLPADSNGGSAVHSRTNSRINRDLHICCQGSRENLEVDAAWHNSGAATAHSTSSVHAHSMAAPCAQSLPQLASSVTQSLALVRPQAAADRAEGSLIVSPTGSREGAACVISGAQGRTPEKLEHLPLRALVGEEGACASPPSDHTATQRTAPPTTTTHVAKKRVNAQGGAVPIVPAIHLPTPYSIPVSDSERSLASPPALGYGPRSTPNAFSLASVRSGRSARSARHSSRCATTLRNGLPTLRELFPTLPDELYLTRDRLIIWQDSKRRLGSGAYGTVQQAELYPPGVEVPRLFTPTAESLTSPSVSSTPRFPPGNRRVSVRSFSSIAAALGSSESVCDAAHPGYGGAEQTLGPGATAPVSEACGHIHLRSMSMLSSDSATTSALPLHQQPYNEQTAPFYNSLYDVAVWGSAVECIRDPSGARALSSNNNATPNMTTAQATVLSTVPDSHGAPVYGAVSTDSSEFQQSTPQSPSLERPLQQSDTTAEMPAESWCEAQNGPRTPTVMGLRSGRKTHFHASFLTSPLVSPYHRRGSGCCSVAAADDADNSTALVSVPEGGRDCPASSFVSVLSAKGEQDETSEEAHPRTERFMASVTSMRTFSSLPSPVMESCGCRSSSACEGQRAASEREGENAPSGPCTCPSFTSPTTRGDSIGVASVAAAEGGQASCSETVVPPTIVDVCMDRLSKVTNLVSSRLLDDAGATDHTLQAAGAADADASGNARATDCDCLPYALPHSLVKGTSFARLRPAMVTASRRTEGCPSSTLKAGERCGREPPAAGEIEERKRGEPAEKASTAPESQGSGGRRQSTRDSLEVSRASFLVSVSNSELQLRVDGSGDKSLTARQGAKRALRDAQEEHQHTRGQSPEETETIPRSGIHQGRRGRGSSSAVSEAQAEERPDGEAAVATSAAAVAGSAGKEEEVAQCFAHLRTGSPDITSATTSGGMSTGAVAAVTHAKGDVGSCEILEAHAALGSTPTLCAPSRAARTAAAAAAAWTMPTGTTAGPDNAGCTLVLSETTNPLQLSLDFPPAPVVHYSLSSPMMSEALASEAVPFRSVATKVIKKMDLAYNAMKLNAFHNELRMASRLHHPCLVNMFGVAEDTENFYLVMDLAERGDLAQYQQQFGVKDTREMAPRFIADIVLALEYLGDGSQHSYLMTPPPDSTDGSLLHDHSRSTSGTLGRRGAPGAAHSMEPHDLLGSASAQSLLHSSDSAAAPTVSNRLVLCGSNTFPLPTRHTGEAESADEDGADMLSSTSALGPAQRESTCEPLKSLSRTSSTAFEYGFPAPTQTVTHAQQQAGDGRSLAWQDSIIVHRDLKPENLLLTWDFHVKLADFGDACFFGDDEANKFGGTPSYISPEMVAHCKASPYSDLWALGCVLYELLVGERLFSGSLVEVGIAVQKFRPEALVFPEPLTAASASSSTVKEVDVQGSGSEARAAISEAAKDLVRQLLQPAPEERLGSAERGGFDTLKAHSFFADISWDELLQTTNMTVTNTDYTLELAEYLEPAEAVVYCSPVKLLSAVERSSTKGCWCSENSSSRAPNAQGVLVMVLTNTPRLFLVSPDFDMVQFEVPWTAELRVSVLSADRFTITLPASGALRSPSTPVPEARRPPPATARTSPMREGGSRRTTAEGAIAYTFSDRNRRADLWGVKIHQLQSMCPEKPEPCSAAGARLPHLCVDPAVSTSGEASTLLWLAALSQQQPHPQCRGTPTLSPGEGGVLLQRLRTAHRITRAGSLGSVTLSRNARAAGALPTRVMPAARARASSFSRISSVSPSAVVTLSSAAAVPTSGPSLPLHLPDHQQPSTLAGAVLPSSQRRSTMTITIASSATSDPLHSSLHNSKPTPGSSDGACGAKSRFSSGCPQADTRAQPAAPPLCSPTSASAYTPGTSPTSTTTFPVGGEHSSQCGGNLSPTHWKGHLLTPATSICASAGTLHPLSVSSTATLAARSVSESVLGCCTSADNATPHLACSGGFGGGEGDSRLDDSLEGVHEARSLSEGTPGSLHTPKQTDSATGTPAGWRWLGLHRDSEEGCTACGGTPISPLAGTTATAAAAATKFPIKPSQARQQFQLAQKMKGKP</sequence>
<evidence type="ECO:0000256" key="2">
    <source>
        <dbReference type="ARBA" id="ARBA00022527"/>
    </source>
</evidence>
<reference evidence="12" key="1">
    <citation type="journal article" date="2021" name="Microbiol. Resour. Announc.">
        <title>LGAAP: Leishmaniinae Genome Assembly and Annotation Pipeline.</title>
        <authorList>
            <person name="Almutairi H."/>
            <person name="Urbaniak M.D."/>
            <person name="Bates M.D."/>
            <person name="Jariyapan N."/>
            <person name="Kwakye-Nuako G."/>
            <person name="Thomaz-Soccol V."/>
            <person name="Al-Salem W.S."/>
            <person name="Dillon R.J."/>
            <person name="Bates P.A."/>
            <person name="Gatherer D."/>
        </authorList>
    </citation>
    <scope>NUCLEOTIDE SEQUENCE [LARGE SCALE GENOMIC DNA]</scope>
</reference>
<feature type="compositionally biased region" description="Low complexity" evidence="9">
    <location>
        <begin position="175"/>
        <end position="186"/>
    </location>
</feature>
<dbReference type="GeneID" id="92511582"/>
<evidence type="ECO:0000256" key="4">
    <source>
        <dbReference type="ARBA" id="ARBA00022741"/>
    </source>
</evidence>
<dbReference type="OrthoDB" id="347657at2759"/>
<dbReference type="GO" id="GO:0004674">
    <property type="term" value="F:protein serine/threonine kinase activity"/>
    <property type="evidence" value="ECO:0007669"/>
    <property type="project" value="UniProtKB-KW"/>
</dbReference>
<keyword evidence="5" id="KW-0418">Kinase</keyword>
<feature type="region of interest" description="Disordered" evidence="9">
    <location>
        <begin position="151"/>
        <end position="192"/>
    </location>
</feature>
<keyword evidence="12" id="KW-1185">Reference proteome</keyword>